<keyword evidence="1" id="KW-0175">Coiled coil</keyword>
<reference evidence="2" key="1">
    <citation type="submission" date="2021-01" db="EMBL/GenBank/DDBJ databases">
        <authorList>
            <person name="Corre E."/>
            <person name="Pelletier E."/>
            <person name="Niang G."/>
            <person name="Scheremetjew M."/>
            <person name="Finn R."/>
            <person name="Kale V."/>
            <person name="Holt S."/>
            <person name="Cochrane G."/>
            <person name="Meng A."/>
            <person name="Brown T."/>
            <person name="Cohen L."/>
        </authorList>
    </citation>
    <scope>NUCLEOTIDE SEQUENCE</scope>
    <source>
        <strain evidence="2">NY070348D</strain>
    </source>
</reference>
<evidence type="ECO:0000256" key="1">
    <source>
        <dbReference type="SAM" id="Coils"/>
    </source>
</evidence>
<protein>
    <submittedName>
        <fullName evidence="2">Uncharacterized protein</fullName>
    </submittedName>
</protein>
<name>A0A7S2RQS8_9STRA</name>
<gene>
    <name evidence="2" type="ORF">QSP1433_LOCUS6047</name>
</gene>
<proteinExistence type="predicted"/>
<dbReference type="EMBL" id="HBHK01009711">
    <property type="protein sequence ID" value="CAD9678110.1"/>
    <property type="molecule type" value="Transcribed_RNA"/>
</dbReference>
<sequence>MQAEMAVDAELRASYAARERVLSVREKNCAGAHEVYKAAQEMAHAVAKRERKVELMESRLRDYESSLLKLQKDALKTWGEVDSNEKVLVEVDKKLVKLKQVEDDCRSKCAWVGKRHKELIQRQVDLDLGERFLEERIGRVSKKEEEVEERIRVVTERELVLEERLSRAEVLELECGARERAVQERLGEVEKRELEVEAALAAVAVEREDLQLRTAGIVSRELQVSRTLELIRDDIRLIEEQRRFMEEGVL</sequence>
<evidence type="ECO:0000313" key="2">
    <source>
        <dbReference type="EMBL" id="CAD9678110.1"/>
    </source>
</evidence>
<organism evidence="2">
    <name type="scientific">Mucochytrium quahogii</name>
    <dbReference type="NCBI Taxonomy" id="96639"/>
    <lineage>
        <taxon>Eukaryota</taxon>
        <taxon>Sar</taxon>
        <taxon>Stramenopiles</taxon>
        <taxon>Bigyra</taxon>
        <taxon>Labyrinthulomycetes</taxon>
        <taxon>Thraustochytrida</taxon>
        <taxon>Thraustochytriidae</taxon>
        <taxon>Mucochytrium</taxon>
    </lineage>
</organism>
<accession>A0A7S2RQS8</accession>
<feature type="coiled-coil region" evidence="1">
    <location>
        <begin position="46"/>
        <end position="73"/>
    </location>
</feature>
<dbReference type="AlphaFoldDB" id="A0A7S2RQS8"/>